<dbReference type="InterPro" id="IPR010427">
    <property type="entry name" value="DUF1023"/>
</dbReference>
<dbReference type="SUPFAM" id="SSF53474">
    <property type="entry name" value="alpha/beta-Hydrolases"/>
    <property type="match status" value="1"/>
</dbReference>
<dbReference type="Pfam" id="PF06259">
    <property type="entry name" value="Abhydrolase_8"/>
    <property type="match status" value="1"/>
</dbReference>
<sequence>MAWTWRGIAALVIGLATAVGAHPPATADVDDRPKGIGNTDGAPIAVRYQANQDTLARLATDPATPPELAAIAARWRGAQVLAFDPAGRGRLAVVLGDLHRASSVAVVVPGSDVDLARFDNPTAPERSPYGMATALANATSVNSGQSRVAVVAWLGYDTPEGVGLDAASGRLAERGARSLVSFVAGLRTVLGDAVPIRLFCHSYGTVVCGLAAARTRVDDIVFTGSPGVRARTAAELGTTARVWAARADDDWIGWVPNIRLGDLGHGTDPTDPAFGARRFGTAGAHRHEDYYRPGTESLRNLARIALGETAAVRA</sequence>
<keyword evidence="4" id="KW-1185">Reference proteome</keyword>
<gene>
    <name evidence="3" type="ORF">LX83_004953</name>
</gene>
<dbReference type="AlphaFoldDB" id="A0AAE3KJ54"/>
<evidence type="ECO:0000259" key="2">
    <source>
        <dbReference type="Pfam" id="PF06259"/>
    </source>
</evidence>
<evidence type="ECO:0000313" key="3">
    <source>
        <dbReference type="EMBL" id="MCP2168079.1"/>
    </source>
</evidence>
<dbReference type="GO" id="GO:0016787">
    <property type="term" value="F:hydrolase activity"/>
    <property type="evidence" value="ECO:0007669"/>
    <property type="project" value="UniProtKB-KW"/>
</dbReference>
<feature type="domain" description="DUF1023" evidence="2">
    <location>
        <begin position="84"/>
        <end position="258"/>
    </location>
</feature>
<dbReference type="RefSeq" id="WP_253775577.1">
    <property type="nucleotide sequence ID" value="NZ_JAMTCK010000012.1"/>
</dbReference>
<dbReference type="EMBL" id="JAMTCK010000012">
    <property type="protein sequence ID" value="MCP2168079.1"/>
    <property type="molecule type" value="Genomic_DNA"/>
</dbReference>
<evidence type="ECO:0000256" key="1">
    <source>
        <dbReference type="SAM" id="SignalP"/>
    </source>
</evidence>
<reference evidence="3" key="1">
    <citation type="submission" date="2022-06" db="EMBL/GenBank/DDBJ databases">
        <title>Genomic Encyclopedia of Archaeal and Bacterial Type Strains, Phase II (KMG-II): from individual species to whole genera.</title>
        <authorList>
            <person name="Goeker M."/>
        </authorList>
    </citation>
    <scope>NUCLEOTIDE SEQUENCE</scope>
    <source>
        <strain evidence="3">DSM 43935</strain>
    </source>
</reference>
<name>A0AAE3KJ54_9PSEU</name>
<proteinExistence type="predicted"/>
<dbReference type="Proteomes" id="UP001206128">
    <property type="component" value="Unassembled WGS sequence"/>
</dbReference>
<feature type="signal peptide" evidence="1">
    <location>
        <begin position="1"/>
        <end position="21"/>
    </location>
</feature>
<keyword evidence="1" id="KW-0732">Signal</keyword>
<evidence type="ECO:0000313" key="4">
    <source>
        <dbReference type="Proteomes" id="UP001206128"/>
    </source>
</evidence>
<protein>
    <submittedName>
        <fullName evidence="3">Alpha/beta hydrolase</fullName>
    </submittedName>
</protein>
<keyword evidence="3" id="KW-0378">Hydrolase</keyword>
<comment type="caution">
    <text evidence="3">The sequence shown here is derived from an EMBL/GenBank/DDBJ whole genome shotgun (WGS) entry which is preliminary data.</text>
</comment>
<accession>A0AAE3KJ54</accession>
<dbReference type="InterPro" id="IPR029058">
    <property type="entry name" value="AB_hydrolase_fold"/>
</dbReference>
<feature type="chain" id="PRO_5042071825" evidence="1">
    <location>
        <begin position="22"/>
        <end position="314"/>
    </location>
</feature>
<organism evidence="3 4">
    <name type="scientific">Goodfellowiella coeruleoviolacea</name>
    <dbReference type="NCBI Taxonomy" id="334858"/>
    <lineage>
        <taxon>Bacteria</taxon>
        <taxon>Bacillati</taxon>
        <taxon>Actinomycetota</taxon>
        <taxon>Actinomycetes</taxon>
        <taxon>Pseudonocardiales</taxon>
        <taxon>Pseudonocardiaceae</taxon>
        <taxon>Goodfellowiella</taxon>
    </lineage>
</organism>